<evidence type="ECO:0000313" key="1">
    <source>
        <dbReference type="EMBL" id="GAA4093006.1"/>
    </source>
</evidence>
<organism evidence="1 2">
    <name type="scientific">Zhongshania borealis</name>
    <dbReference type="NCBI Taxonomy" id="889488"/>
    <lineage>
        <taxon>Bacteria</taxon>
        <taxon>Pseudomonadati</taxon>
        <taxon>Pseudomonadota</taxon>
        <taxon>Gammaproteobacteria</taxon>
        <taxon>Cellvibrionales</taxon>
        <taxon>Spongiibacteraceae</taxon>
        <taxon>Zhongshania</taxon>
    </lineage>
</organism>
<gene>
    <name evidence="1" type="ORF">GCM10022414_15840</name>
</gene>
<evidence type="ECO:0000313" key="2">
    <source>
        <dbReference type="Proteomes" id="UP001500392"/>
    </source>
</evidence>
<proteinExistence type="predicted"/>
<dbReference type="InterPro" id="IPR005358">
    <property type="entry name" value="Puta_zinc/iron-chelating_dom"/>
</dbReference>
<dbReference type="Proteomes" id="UP001500392">
    <property type="component" value="Unassembled WGS sequence"/>
</dbReference>
<keyword evidence="2" id="KW-1185">Reference proteome</keyword>
<comment type="caution">
    <text evidence="1">The sequence shown here is derived from an EMBL/GenBank/DDBJ whole genome shotgun (WGS) entry which is preliminary data.</text>
</comment>
<dbReference type="Pfam" id="PF03692">
    <property type="entry name" value="CxxCxxCC"/>
    <property type="match status" value="1"/>
</dbReference>
<accession>A0ABP7WNJ7</accession>
<dbReference type="RefSeq" id="WP_344934376.1">
    <property type="nucleotide sequence ID" value="NZ_BAABDM010000002.1"/>
</dbReference>
<sequence length="114" mass="12797">MALFTYKETLGIKNLSTHTIASDATSDPTISCSSCKASCCRLEVMLITETGVPEQYIQRDEWGGEVMARLDDGWCAALDRHTMLCSIYENRPFICREFATGSYECLNEREPIDA</sequence>
<dbReference type="EMBL" id="BAABDM010000002">
    <property type="protein sequence ID" value="GAA4093006.1"/>
    <property type="molecule type" value="Genomic_DNA"/>
</dbReference>
<reference evidence="2" key="1">
    <citation type="journal article" date="2019" name="Int. J. Syst. Evol. Microbiol.">
        <title>The Global Catalogue of Microorganisms (GCM) 10K type strain sequencing project: providing services to taxonomists for standard genome sequencing and annotation.</title>
        <authorList>
            <consortium name="The Broad Institute Genomics Platform"/>
            <consortium name="The Broad Institute Genome Sequencing Center for Infectious Disease"/>
            <person name="Wu L."/>
            <person name="Ma J."/>
        </authorList>
    </citation>
    <scope>NUCLEOTIDE SEQUENCE [LARGE SCALE GENOMIC DNA]</scope>
    <source>
        <strain evidence="2">JCM 17304</strain>
    </source>
</reference>
<name>A0ABP7WNJ7_9GAMM</name>
<protein>
    <submittedName>
        <fullName evidence="1">YkgJ family cysteine cluster protein</fullName>
    </submittedName>
</protein>